<name>A0A9N9X658_DIABA</name>
<evidence type="ECO:0000256" key="5">
    <source>
        <dbReference type="ARBA" id="ARBA00022989"/>
    </source>
</evidence>
<reference evidence="9" key="1">
    <citation type="submission" date="2022-01" db="EMBL/GenBank/DDBJ databases">
        <authorList>
            <person name="King R."/>
        </authorList>
    </citation>
    <scope>NUCLEOTIDE SEQUENCE</scope>
</reference>
<dbReference type="GO" id="GO:0005525">
    <property type="term" value="F:GTP binding"/>
    <property type="evidence" value="ECO:0007669"/>
    <property type="project" value="UniProtKB-KW"/>
</dbReference>
<sequence length="163" mass="18086">MESWPWGELICKLSEFAKDISIGVSVFTLTALSADRFFAIVDPLKKFHTSIATVGEACETQAKALKKVDVGSVIITKLDGQAKQGIVSAFAATNSPVIFIGTGEHMDDLDPFKTKHFIRKLLGMGDIKGLINKVNKLKLEDNEELLEKIKHGPFTLRNMYEQF</sequence>
<dbReference type="InterPro" id="IPR027417">
    <property type="entry name" value="P-loop_NTPase"/>
</dbReference>
<dbReference type="InterPro" id="IPR000276">
    <property type="entry name" value="GPCR_Rhodpsn"/>
</dbReference>
<evidence type="ECO:0000256" key="6">
    <source>
        <dbReference type="ARBA" id="ARBA00023134"/>
    </source>
</evidence>
<dbReference type="Proteomes" id="UP001153709">
    <property type="component" value="Chromosome 2"/>
</dbReference>
<dbReference type="InterPro" id="IPR000897">
    <property type="entry name" value="SRP54_GTPase_dom"/>
</dbReference>
<proteinExistence type="inferred from homology"/>
<keyword evidence="4" id="KW-0547">Nucleotide-binding</keyword>
<dbReference type="GO" id="GO:0016020">
    <property type="term" value="C:membrane"/>
    <property type="evidence" value="ECO:0007669"/>
    <property type="project" value="UniProtKB-SubCell"/>
</dbReference>
<dbReference type="OrthoDB" id="6773639at2759"/>
<dbReference type="PROSITE" id="PS00300">
    <property type="entry name" value="SRP54"/>
    <property type="match status" value="1"/>
</dbReference>
<dbReference type="SUPFAM" id="SSF52540">
    <property type="entry name" value="P-loop containing nucleoside triphosphate hydrolases"/>
    <property type="match status" value="1"/>
</dbReference>
<keyword evidence="6" id="KW-0342">GTP-binding</keyword>
<comment type="subcellular location">
    <subcellularLocation>
        <location evidence="1">Membrane</location>
    </subcellularLocation>
</comment>
<evidence type="ECO:0000313" key="9">
    <source>
        <dbReference type="EMBL" id="CAG9828878.1"/>
    </source>
</evidence>
<dbReference type="PANTHER" id="PTHR11564">
    <property type="entry name" value="SIGNAL RECOGNITION PARTICLE 54K PROTEIN SRP54"/>
    <property type="match status" value="1"/>
</dbReference>
<dbReference type="InterPro" id="IPR017452">
    <property type="entry name" value="GPCR_Rhodpsn_7TM"/>
</dbReference>
<dbReference type="GO" id="GO:0005786">
    <property type="term" value="C:signal recognition particle, endoplasmic reticulum targeting"/>
    <property type="evidence" value="ECO:0007669"/>
    <property type="project" value="TreeGrafter"/>
</dbReference>
<evidence type="ECO:0000313" key="10">
    <source>
        <dbReference type="Proteomes" id="UP001153709"/>
    </source>
</evidence>
<dbReference type="AlphaFoldDB" id="A0A9N9X658"/>
<accession>A0A9N9X658</accession>
<comment type="similarity">
    <text evidence="2">Belongs to the G-protein coupled receptor 1 family.</text>
</comment>
<dbReference type="Gene3D" id="3.40.50.300">
    <property type="entry name" value="P-loop containing nucleotide triphosphate hydrolases"/>
    <property type="match status" value="1"/>
</dbReference>
<dbReference type="GO" id="GO:0008312">
    <property type="term" value="F:7S RNA binding"/>
    <property type="evidence" value="ECO:0007669"/>
    <property type="project" value="TreeGrafter"/>
</dbReference>
<evidence type="ECO:0000256" key="4">
    <source>
        <dbReference type="ARBA" id="ARBA00022741"/>
    </source>
</evidence>
<dbReference type="PROSITE" id="PS50262">
    <property type="entry name" value="G_PROTEIN_RECEP_F1_2"/>
    <property type="match status" value="1"/>
</dbReference>
<dbReference type="GO" id="GO:0030942">
    <property type="term" value="F:endoplasmic reticulum signal peptide binding"/>
    <property type="evidence" value="ECO:0007669"/>
    <property type="project" value="TreeGrafter"/>
</dbReference>
<dbReference type="PROSITE" id="PS00237">
    <property type="entry name" value="G_PROTEIN_RECEP_F1_1"/>
    <property type="match status" value="1"/>
</dbReference>
<dbReference type="Pfam" id="PF00448">
    <property type="entry name" value="SRP54"/>
    <property type="match status" value="1"/>
</dbReference>
<dbReference type="SMART" id="SM00962">
    <property type="entry name" value="SRP54"/>
    <property type="match status" value="1"/>
</dbReference>
<keyword evidence="10" id="KW-1185">Reference proteome</keyword>
<evidence type="ECO:0000256" key="1">
    <source>
        <dbReference type="ARBA" id="ARBA00004370"/>
    </source>
</evidence>
<evidence type="ECO:0000256" key="3">
    <source>
        <dbReference type="ARBA" id="ARBA00022692"/>
    </source>
</evidence>
<dbReference type="GO" id="GO:0005829">
    <property type="term" value="C:cytosol"/>
    <property type="evidence" value="ECO:0007669"/>
    <property type="project" value="TreeGrafter"/>
</dbReference>
<evidence type="ECO:0000256" key="2">
    <source>
        <dbReference type="ARBA" id="ARBA00010663"/>
    </source>
</evidence>
<gene>
    <name evidence="9" type="ORF">DIABBA_LOCUS2763</name>
</gene>
<organism evidence="9 10">
    <name type="scientific">Diabrotica balteata</name>
    <name type="common">Banded cucumber beetle</name>
    <dbReference type="NCBI Taxonomy" id="107213"/>
    <lineage>
        <taxon>Eukaryota</taxon>
        <taxon>Metazoa</taxon>
        <taxon>Ecdysozoa</taxon>
        <taxon>Arthropoda</taxon>
        <taxon>Hexapoda</taxon>
        <taxon>Insecta</taxon>
        <taxon>Pterygota</taxon>
        <taxon>Neoptera</taxon>
        <taxon>Endopterygota</taxon>
        <taxon>Coleoptera</taxon>
        <taxon>Polyphaga</taxon>
        <taxon>Cucujiformia</taxon>
        <taxon>Chrysomeloidea</taxon>
        <taxon>Chrysomelidae</taxon>
        <taxon>Galerucinae</taxon>
        <taxon>Diabroticina</taxon>
        <taxon>Diabroticites</taxon>
        <taxon>Diabrotica</taxon>
    </lineage>
</organism>
<dbReference type="GO" id="GO:0004930">
    <property type="term" value="F:G protein-coupled receptor activity"/>
    <property type="evidence" value="ECO:0007669"/>
    <property type="project" value="InterPro"/>
</dbReference>
<dbReference type="EMBL" id="OU898277">
    <property type="protein sequence ID" value="CAG9828878.1"/>
    <property type="molecule type" value="Genomic_DNA"/>
</dbReference>
<feature type="domain" description="G-protein coupled receptors family 1 profile" evidence="8">
    <location>
        <begin position="1"/>
        <end position="45"/>
    </location>
</feature>
<evidence type="ECO:0000256" key="7">
    <source>
        <dbReference type="ARBA" id="ARBA00023136"/>
    </source>
</evidence>
<keyword evidence="7" id="KW-0472">Membrane</keyword>
<dbReference type="InterPro" id="IPR022941">
    <property type="entry name" value="SRP54"/>
</dbReference>
<dbReference type="SUPFAM" id="SSF81321">
    <property type="entry name" value="Family A G protein-coupled receptor-like"/>
    <property type="match status" value="1"/>
</dbReference>
<dbReference type="PANTHER" id="PTHR11564:SF5">
    <property type="entry name" value="SIGNAL RECOGNITION PARTICLE SUBUNIT SRP54"/>
    <property type="match status" value="1"/>
</dbReference>
<keyword evidence="3" id="KW-0812">Transmembrane</keyword>
<dbReference type="GO" id="GO:0003924">
    <property type="term" value="F:GTPase activity"/>
    <property type="evidence" value="ECO:0007669"/>
    <property type="project" value="InterPro"/>
</dbReference>
<protein>
    <recommendedName>
        <fullName evidence="8">G-protein coupled receptors family 1 profile domain-containing protein</fullName>
    </recommendedName>
</protein>
<evidence type="ECO:0000259" key="8">
    <source>
        <dbReference type="PROSITE" id="PS50262"/>
    </source>
</evidence>
<dbReference type="GO" id="GO:0006616">
    <property type="term" value="P:SRP-dependent cotranslational protein targeting to membrane, translocation"/>
    <property type="evidence" value="ECO:0007669"/>
    <property type="project" value="TreeGrafter"/>
</dbReference>
<keyword evidence="5" id="KW-1133">Transmembrane helix</keyword>